<reference evidence="9 10" key="1">
    <citation type="submission" date="2023-11" db="EMBL/GenBank/DDBJ databases">
        <title>Genome sequence of Microbacterium rhizosphaerae KACC 19337.</title>
        <authorList>
            <person name="Choi H."/>
            <person name="Kim S."/>
            <person name="Kim Y."/>
            <person name="Kwon S.-W."/>
            <person name="Heo J."/>
        </authorList>
    </citation>
    <scope>NUCLEOTIDE SEQUENCE [LARGE SCALE GENOMIC DNA]</scope>
    <source>
        <strain evidence="9 10">KACC 19337</strain>
    </source>
</reference>
<dbReference type="PANTHER" id="PTHR30518:SF2">
    <property type="entry name" value="ENDOLYTIC MUREIN TRANSGLYCOSYLASE"/>
    <property type="match status" value="1"/>
</dbReference>
<evidence type="ECO:0000256" key="6">
    <source>
        <dbReference type="ARBA" id="ARBA00023316"/>
    </source>
</evidence>
<evidence type="ECO:0000256" key="3">
    <source>
        <dbReference type="ARBA" id="ARBA00022989"/>
    </source>
</evidence>
<dbReference type="RefSeq" id="WP_320940756.1">
    <property type="nucleotide sequence ID" value="NZ_BAABEU010000010.1"/>
</dbReference>
<feature type="transmembrane region" description="Helical" evidence="7">
    <location>
        <begin position="276"/>
        <end position="300"/>
    </location>
</feature>
<accession>A0ABZ0SG92</accession>
<keyword evidence="3 7" id="KW-1133">Transmembrane helix</keyword>
<feature type="site" description="Important for catalytic activity" evidence="7">
    <location>
        <position position="499"/>
    </location>
</feature>
<dbReference type="PANTHER" id="PTHR30518">
    <property type="entry name" value="ENDOLYTIC MUREIN TRANSGLYCOSYLASE"/>
    <property type="match status" value="1"/>
</dbReference>
<keyword evidence="1 7" id="KW-1003">Cell membrane</keyword>
<gene>
    <name evidence="7 9" type="primary">mltG</name>
    <name evidence="9" type="ORF">SM116_09560</name>
</gene>
<dbReference type="HAMAP" id="MF_02065">
    <property type="entry name" value="MltG"/>
    <property type="match status" value="1"/>
</dbReference>
<dbReference type="NCBIfam" id="TIGR00247">
    <property type="entry name" value="endolytic transglycosylase MltG"/>
    <property type="match status" value="1"/>
</dbReference>
<comment type="subcellular location">
    <subcellularLocation>
        <location evidence="7">Cell membrane</location>
        <topology evidence="7">Single-pass membrane protein</topology>
    </subcellularLocation>
</comment>
<dbReference type="Gene3D" id="3.30.1490.480">
    <property type="entry name" value="Endolytic murein transglycosylase"/>
    <property type="match status" value="1"/>
</dbReference>
<feature type="region of interest" description="Disordered" evidence="8">
    <location>
        <begin position="250"/>
        <end position="270"/>
    </location>
</feature>
<evidence type="ECO:0000256" key="4">
    <source>
        <dbReference type="ARBA" id="ARBA00023136"/>
    </source>
</evidence>
<dbReference type="EMBL" id="CP139368">
    <property type="protein sequence ID" value="WPR88034.1"/>
    <property type="molecule type" value="Genomic_DNA"/>
</dbReference>
<keyword evidence="10" id="KW-1185">Reference proteome</keyword>
<comment type="function">
    <text evidence="7">Functions as a peptidoglycan terminase that cleaves nascent peptidoglycan strands endolytically to terminate their elongation.</text>
</comment>
<feature type="region of interest" description="Disordered" evidence="8">
    <location>
        <begin position="1"/>
        <end position="129"/>
    </location>
</feature>
<dbReference type="Pfam" id="PF02618">
    <property type="entry name" value="YceG"/>
    <property type="match status" value="1"/>
</dbReference>
<keyword evidence="6 7" id="KW-0961">Cell wall biogenesis/degradation</keyword>
<dbReference type="Proteomes" id="UP001323798">
    <property type="component" value="Chromosome"/>
</dbReference>
<dbReference type="EC" id="4.2.2.29" evidence="7"/>
<keyword evidence="5 7" id="KW-0456">Lyase</keyword>
<sequence>MPEPMSYDDPFEGIFGDRSSARPDRSVSSTAPGPVRTSPAAAPPSSSAPQPAAVAAQAAAAAPPVPGSRRAAREAAARAATGEIAPTAAPTDPPRPEPTPGASAAPTVRATAFPLPMPGAQPVEATGFQPLPLRPVRTISWDDDAGVAAAAADDPFGAPRDTTAPGPMRTPNGVGSHSRAGDAAEPAPTAVLPQVAGDRGGWATGPLLADVEPLTPARRTSASTDAAAAASGYSPAPAQTEVSLDDLFAHAATPPSEGGKGKGKGRKDGSRGGGRLGGFVVLGIIVVLIGGLVTGGMWAWNQYGGKVREVMGWTEPIDYASGKAHGEATITINEGDSGMTVSTALAQAGVTKTPQAFYQMLVKSGKNPTFYPGVYKLKKEMTSAAALAALEDPSSKLQNTALLREGLTEDQILKTLSDTLKIPIDQFQAAVAKPADYGVTASSLEGWLFPAQYTFGPGVTAQQVIQKMVERTVQSLDKAGVPQADRQRILIIASIIQREARNSQDFYKVSRVIENRLQPNNKDTFGKLQMDSTAQYGYGQLHNGTASSSAEALKDPNPYNTYVHPGLPVGPISSPGDLAIDAAMHPADGTWMYFTTVNMNTGETVFSTTYADQEKAVQQMRTWCKANPNSGC</sequence>
<name>A0ABZ0SG92_9MICO</name>
<keyword evidence="4 7" id="KW-0472">Membrane</keyword>
<evidence type="ECO:0000256" key="5">
    <source>
        <dbReference type="ARBA" id="ARBA00023239"/>
    </source>
</evidence>
<evidence type="ECO:0000313" key="9">
    <source>
        <dbReference type="EMBL" id="WPR88034.1"/>
    </source>
</evidence>
<comment type="similarity">
    <text evidence="7">Belongs to the transglycosylase MltG family.</text>
</comment>
<evidence type="ECO:0000256" key="8">
    <source>
        <dbReference type="SAM" id="MobiDB-lite"/>
    </source>
</evidence>
<feature type="compositionally biased region" description="Low complexity" evidence="8">
    <location>
        <begin position="38"/>
        <end position="62"/>
    </location>
</feature>
<dbReference type="InterPro" id="IPR003770">
    <property type="entry name" value="MLTG-like"/>
</dbReference>
<protein>
    <recommendedName>
        <fullName evidence="7">Endolytic murein transglycosylase</fullName>
        <ecNumber evidence="7">4.2.2.29</ecNumber>
    </recommendedName>
    <alternativeName>
        <fullName evidence="7">Peptidoglycan lytic transglycosylase</fullName>
    </alternativeName>
    <alternativeName>
        <fullName evidence="7">Peptidoglycan polymerization terminase</fullName>
    </alternativeName>
</protein>
<evidence type="ECO:0000256" key="1">
    <source>
        <dbReference type="ARBA" id="ARBA00022475"/>
    </source>
</evidence>
<evidence type="ECO:0000256" key="2">
    <source>
        <dbReference type="ARBA" id="ARBA00022692"/>
    </source>
</evidence>
<keyword evidence="2 7" id="KW-0812">Transmembrane</keyword>
<proteinExistence type="inferred from homology"/>
<organism evidence="9 10">
    <name type="scientific">Microbacterium rhizosphaerae</name>
    <dbReference type="NCBI Taxonomy" id="1678237"/>
    <lineage>
        <taxon>Bacteria</taxon>
        <taxon>Bacillati</taxon>
        <taxon>Actinomycetota</taxon>
        <taxon>Actinomycetes</taxon>
        <taxon>Micrococcales</taxon>
        <taxon>Microbacteriaceae</taxon>
        <taxon>Microbacterium</taxon>
    </lineage>
</organism>
<evidence type="ECO:0000256" key="7">
    <source>
        <dbReference type="HAMAP-Rule" id="MF_02065"/>
    </source>
</evidence>
<feature type="compositionally biased region" description="Low complexity" evidence="8">
    <location>
        <begin position="77"/>
        <end position="90"/>
    </location>
</feature>
<feature type="region of interest" description="Disordered" evidence="8">
    <location>
        <begin position="151"/>
        <end position="185"/>
    </location>
</feature>
<evidence type="ECO:0000313" key="10">
    <source>
        <dbReference type="Proteomes" id="UP001323798"/>
    </source>
</evidence>
<comment type="catalytic activity">
    <reaction evidence="7">
        <text>a peptidoglycan chain = a peptidoglycan chain with N-acetyl-1,6-anhydromuramyl-[peptide] at the reducing end + a peptidoglycan chain with N-acetylglucosamine at the non-reducing end.</text>
        <dbReference type="EC" id="4.2.2.29"/>
    </reaction>
</comment>